<keyword evidence="1" id="KW-1133">Transmembrane helix</keyword>
<feature type="transmembrane region" description="Helical" evidence="1">
    <location>
        <begin position="299"/>
        <end position="325"/>
    </location>
</feature>
<dbReference type="AlphaFoldDB" id="A0A8K1CKM5"/>
<feature type="transmembrane region" description="Helical" evidence="1">
    <location>
        <begin position="128"/>
        <end position="149"/>
    </location>
</feature>
<comment type="caution">
    <text evidence="2">The sequence shown here is derived from an EMBL/GenBank/DDBJ whole genome shotgun (WGS) entry which is preliminary data.</text>
</comment>
<accession>A0A8K1CKM5</accession>
<protein>
    <recommendedName>
        <fullName evidence="4">Transmembrane protein</fullName>
    </recommendedName>
</protein>
<feature type="transmembrane region" description="Helical" evidence="1">
    <location>
        <begin position="225"/>
        <end position="248"/>
    </location>
</feature>
<sequence length="364" mass="40047">MADNAREETAAQVQADAAAIEVTDVEAETRPQDDVTQSVEDRRKLFTKRGSSINEVFASIRVNSFPPLTGKDPSRELEATEEAEDEDDNSFLLTLGISMVTLPVVFAVLSIIPIFWCLRIDGKVSWSWAVRFGSSWAFTTSPFAVALFITQKLDGDIDWSLVHVLTPYFLYDGLNVVEFVLTVVGGTQSFLATLFSGNNTPFHMIARFVQIILIALRVDGHLGDASWWVVFAPMWISLAVGLITMVVLIVKPQLTSVFFPQVQMQPSLFIIVLGLSWIAIVLPYIVLVARLAGGFFSTFYILLPVSIFMGLSFIGGVGVLVMACFSSDSPAPIASPKHDSSVSELSCLGLHSLSYMYVDYTHVR</sequence>
<proteinExistence type="predicted"/>
<keyword evidence="1" id="KW-0472">Membrane</keyword>
<feature type="transmembrane region" description="Helical" evidence="1">
    <location>
        <begin position="268"/>
        <end position="287"/>
    </location>
</feature>
<reference evidence="2" key="1">
    <citation type="submission" date="2019-03" db="EMBL/GenBank/DDBJ databases">
        <title>Long read genome sequence of the mycoparasitic Pythium oligandrum ATCC 38472 isolated from sugarbeet rhizosphere.</title>
        <authorList>
            <person name="Gaulin E."/>
        </authorList>
    </citation>
    <scope>NUCLEOTIDE SEQUENCE</scope>
    <source>
        <strain evidence="2">ATCC 38472_TT</strain>
    </source>
</reference>
<dbReference type="PANTHER" id="PTHR13568">
    <property type="entry name" value="FAM11A, B PROTEIN"/>
    <property type="match status" value="1"/>
</dbReference>
<dbReference type="Proteomes" id="UP000794436">
    <property type="component" value="Unassembled WGS sequence"/>
</dbReference>
<dbReference type="EMBL" id="SPLM01000037">
    <property type="protein sequence ID" value="TMW65274.1"/>
    <property type="molecule type" value="Genomic_DNA"/>
</dbReference>
<organism evidence="2 3">
    <name type="scientific">Pythium oligandrum</name>
    <name type="common">Mycoparasitic fungus</name>
    <dbReference type="NCBI Taxonomy" id="41045"/>
    <lineage>
        <taxon>Eukaryota</taxon>
        <taxon>Sar</taxon>
        <taxon>Stramenopiles</taxon>
        <taxon>Oomycota</taxon>
        <taxon>Peronosporomycetes</taxon>
        <taxon>Pythiales</taxon>
        <taxon>Pythiaceae</taxon>
        <taxon>Pythium</taxon>
    </lineage>
</organism>
<keyword evidence="1" id="KW-0812">Transmembrane</keyword>
<feature type="transmembrane region" description="Helical" evidence="1">
    <location>
        <begin position="91"/>
        <end position="116"/>
    </location>
</feature>
<evidence type="ECO:0000313" key="2">
    <source>
        <dbReference type="EMBL" id="TMW65274.1"/>
    </source>
</evidence>
<evidence type="ECO:0000256" key="1">
    <source>
        <dbReference type="SAM" id="Phobius"/>
    </source>
</evidence>
<feature type="transmembrane region" description="Helical" evidence="1">
    <location>
        <begin position="169"/>
        <end position="195"/>
    </location>
</feature>
<dbReference type="OrthoDB" id="10250354at2759"/>
<name>A0A8K1CKM5_PYTOL</name>
<gene>
    <name evidence="2" type="ORF">Poli38472_007916</name>
</gene>
<keyword evidence="3" id="KW-1185">Reference proteome</keyword>
<evidence type="ECO:0008006" key="4">
    <source>
        <dbReference type="Google" id="ProtNLM"/>
    </source>
</evidence>
<dbReference type="InterPro" id="IPR019396">
    <property type="entry name" value="TM_Fragile-X-F-assoc"/>
</dbReference>
<evidence type="ECO:0000313" key="3">
    <source>
        <dbReference type="Proteomes" id="UP000794436"/>
    </source>
</evidence>
<dbReference type="PANTHER" id="PTHR13568:SF9">
    <property type="entry name" value="TRANSMEMBRANE PROTEIN 203"/>
    <property type="match status" value="1"/>
</dbReference>